<proteinExistence type="predicted"/>
<dbReference type="Pfam" id="PF01895">
    <property type="entry name" value="PhoU"/>
    <property type="match status" value="2"/>
</dbReference>
<dbReference type="PANTHER" id="PTHR42930">
    <property type="entry name" value="PHOSPHATE-SPECIFIC TRANSPORT SYSTEM ACCESSORY PROTEIN PHOU"/>
    <property type="match status" value="1"/>
</dbReference>
<dbReference type="PANTHER" id="PTHR42930:SF2">
    <property type="entry name" value="PHOU DOMAIN-CONTAINING PROTEIN"/>
    <property type="match status" value="1"/>
</dbReference>
<accession>A0A075WKY7</accession>
<evidence type="ECO:0000259" key="1">
    <source>
        <dbReference type="SMART" id="SM00966"/>
    </source>
</evidence>
<dbReference type="SUPFAM" id="SSF109755">
    <property type="entry name" value="PhoU-like"/>
    <property type="match status" value="1"/>
</dbReference>
<dbReference type="InterPro" id="IPR028366">
    <property type="entry name" value="PhoU"/>
</dbReference>
<organism evidence="2 3">
    <name type="scientific">Archaeoglobus fulgidus DSM 8774</name>
    <dbReference type="NCBI Taxonomy" id="1344584"/>
    <lineage>
        <taxon>Archaea</taxon>
        <taxon>Methanobacteriati</taxon>
        <taxon>Methanobacteriota</taxon>
        <taxon>Archaeoglobi</taxon>
        <taxon>Archaeoglobales</taxon>
        <taxon>Archaeoglobaceae</taxon>
        <taxon>Archaeoglobus</taxon>
    </lineage>
</organism>
<dbReference type="NCBIfam" id="TIGR01439">
    <property type="entry name" value="lp_hng_hel_AbrB"/>
    <property type="match status" value="1"/>
</dbReference>
<dbReference type="Proteomes" id="UP000028501">
    <property type="component" value="Chromosome"/>
</dbReference>
<name>A0A075WKY7_ARCFL</name>
<dbReference type="InterPro" id="IPR038078">
    <property type="entry name" value="PhoU-like_sf"/>
</dbReference>
<dbReference type="KEGG" id="afg:AFULGI_00014660"/>
<dbReference type="SMART" id="SM00966">
    <property type="entry name" value="SpoVT_AbrB"/>
    <property type="match status" value="1"/>
</dbReference>
<dbReference type="InterPro" id="IPR026022">
    <property type="entry name" value="PhoU_dom"/>
</dbReference>
<sequence length="320" mass="36598">MNIDMKSDARKVYRSGKSSYIITLPKDWVEEFGIKEGDTVFLEIRENSICIKPKVEEKSLKAIIDDAEAKFDHLVRLVISYYLAGYSSIVVRVYTDEQRRAVAFAVDLLVGAEIMEDTGDKLLIEIFLDVERFEIDSILEKLFNITFSMLKDLRAVVANLDRATCSTILTREDEVDKLHFLVLRLLNYSGDRGIISAVDAMNYRSVVRTLERISDHISQMSEATLNLERGYGELGEMIEALEGMFRRAMVCFFKSDRKIAEEVLEDVEEFANRILKYYEKIAEMGDVVQLMNLKTILDSISRVAGYSADIAEVVINRSVY</sequence>
<dbReference type="GO" id="GO:0003677">
    <property type="term" value="F:DNA binding"/>
    <property type="evidence" value="ECO:0007669"/>
    <property type="project" value="InterPro"/>
</dbReference>
<evidence type="ECO:0000313" key="3">
    <source>
        <dbReference type="Proteomes" id="UP000028501"/>
    </source>
</evidence>
<reference evidence="2 3" key="1">
    <citation type="submission" date="2013-07" db="EMBL/GenBank/DDBJ databases">
        <title>Genome of Archaeoglobus fulgidus.</title>
        <authorList>
            <person name="Fiebig A."/>
            <person name="Birkeland N.-K."/>
        </authorList>
    </citation>
    <scope>NUCLEOTIDE SEQUENCE [LARGE SCALE GENOMIC DNA]</scope>
    <source>
        <strain evidence="2 3">DSM 8774</strain>
    </source>
</reference>
<gene>
    <name evidence="2" type="ORF">AFULGI_00014660</name>
</gene>
<dbReference type="HOGENOM" id="CLU_069302_1_0_2"/>
<dbReference type="GO" id="GO:0045936">
    <property type="term" value="P:negative regulation of phosphate metabolic process"/>
    <property type="evidence" value="ECO:0007669"/>
    <property type="project" value="InterPro"/>
</dbReference>
<protein>
    <submittedName>
        <fullName evidence="2">Looped-hinge helix DNA binding protein domain protein, AbrB family</fullName>
    </submittedName>
</protein>
<dbReference type="InterPro" id="IPR037914">
    <property type="entry name" value="SpoVT-AbrB_sf"/>
</dbReference>
<dbReference type="AlphaFoldDB" id="A0A075WKY7"/>
<feature type="domain" description="SpoVT-AbrB" evidence="1">
    <location>
        <begin position="14"/>
        <end position="59"/>
    </location>
</feature>
<dbReference type="Gene3D" id="1.20.58.220">
    <property type="entry name" value="Phosphate transport system protein phou homolog 2, domain 2"/>
    <property type="match status" value="2"/>
</dbReference>
<evidence type="ECO:0000313" key="2">
    <source>
        <dbReference type="EMBL" id="AIG98233.1"/>
    </source>
</evidence>
<dbReference type="SUPFAM" id="SSF89447">
    <property type="entry name" value="AbrB/MazE/MraZ-like"/>
    <property type="match status" value="1"/>
</dbReference>
<dbReference type="EMBL" id="CP006577">
    <property type="protein sequence ID" value="AIG98233.1"/>
    <property type="molecule type" value="Genomic_DNA"/>
</dbReference>
<dbReference type="GO" id="GO:0030643">
    <property type="term" value="P:intracellular phosphate ion homeostasis"/>
    <property type="evidence" value="ECO:0007669"/>
    <property type="project" value="InterPro"/>
</dbReference>
<dbReference type="InterPro" id="IPR007159">
    <property type="entry name" value="SpoVT-AbrB_dom"/>
</dbReference>
<dbReference type="Gene3D" id="2.10.260.10">
    <property type="match status" value="1"/>
</dbReference>
<dbReference type="Pfam" id="PF04014">
    <property type="entry name" value="MazE_antitoxin"/>
    <property type="match status" value="1"/>
</dbReference>